<feature type="compositionally biased region" description="Basic and acidic residues" evidence="2">
    <location>
        <begin position="396"/>
        <end position="405"/>
    </location>
</feature>
<dbReference type="RefSeq" id="XP_038742816.1">
    <property type="nucleotide sequence ID" value="XM_038891883.1"/>
</dbReference>
<dbReference type="AlphaFoldDB" id="A0A9P6I7C9"/>
<sequence length="513" mass="55450">MASTKKGGRLSDTAKPATKKNPNAASITPPKATTSAALTGIKLAPGTPLPHGQATPRGSMKFALPAASKATAPSSGRKNRNTVSPASSKTTSSTDSDQSQDETEEDESQDEIDDNETEEDETEEEDESESEMSDETEDTPQTPVPARKGNLKRKRSAVASTDKKKAITPSTVATDCTNTDPFFDGDTPELNDSTIPFSLKRRHKSSTPPGSPTPSDSDTPSTPTKSPSKRRRTEPARPRLPSHAETVEKVKSLSAELKAVMKERKRLEAEYLLLVDENNATPEMLDAAVETCRARLQTAVTYGKSSVQESLGDSGIFMPVYPDPYHASNHAYFDPPTMVPYTSEELQPMKDALSKAYYKRECWYGDTRYLFRHMTALREEVMPRIWNDLQKARAEEAAARQREGNRSMTATPGARPKEVMLSGGRPLHKPSPSMARIRQALGQTPGASPGASSVASSATLQDMSPGTSPFGTPTRGHLGSPTLPSSPPIPWSPMKRAGAFTLGSSPLKLSYEV</sequence>
<gene>
    <name evidence="3" type="ORF">CkaCkLH20_09168</name>
</gene>
<dbReference type="OrthoDB" id="4839562at2759"/>
<feature type="region of interest" description="Disordered" evidence="2">
    <location>
        <begin position="396"/>
        <end position="513"/>
    </location>
</feature>
<feature type="compositionally biased region" description="Low complexity" evidence="2">
    <location>
        <begin position="445"/>
        <end position="458"/>
    </location>
</feature>
<feature type="region of interest" description="Disordered" evidence="2">
    <location>
        <begin position="1"/>
        <end position="247"/>
    </location>
</feature>
<organism evidence="3 4">
    <name type="scientific">Colletotrichum karsti</name>
    <dbReference type="NCBI Taxonomy" id="1095194"/>
    <lineage>
        <taxon>Eukaryota</taxon>
        <taxon>Fungi</taxon>
        <taxon>Dikarya</taxon>
        <taxon>Ascomycota</taxon>
        <taxon>Pezizomycotina</taxon>
        <taxon>Sordariomycetes</taxon>
        <taxon>Hypocreomycetidae</taxon>
        <taxon>Glomerellales</taxon>
        <taxon>Glomerellaceae</taxon>
        <taxon>Colletotrichum</taxon>
        <taxon>Colletotrichum boninense species complex</taxon>
    </lineage>
</organism>
<evidence type="ECO:0000313" key="3">
    <source>
        <dbReference type="EMBL" id="KAF9873355.1"/>
    </source>
</evidence>
<feature type="coiled-coil region" evidence="1">
    <location>
        <begin position="250"/>
        <end position="277"/>
    </location>
</feature>
<feature type="compositionally biased region" description="Acidic residues" evidence="2">
    <location>
        <begin position="98"/>
        <end position="138"/>
    </location>
</feature>
<dbReference type="GeneID" id="62164957"/>
<proteinExistence type="predicted"/>
<dbReference type="Proteomes" id="UP000781932">
    <property type="component" value="Unassembled WGS sequence"/>
</dbReference>
<reference evidence="3" key="2">
    <citation type="submission" date="2020-11" db="EMBL/GenBank/DDBJ databases">
        <title>Whole genome sequencing of Colletotrichum sp.</title>
        <authorList>
            <person name="Li H."/>
        </authorList>
    </citation>
    <scope>NUCLEOTIDE SEQUENCE</scope>
    <source>
        <strain evidence="3">CkLH20</strain>
    </source>
</reference>
<keyword evidence="1" id="KW-0175">Coiled coil</keyword>
<keyword evidence="4" id="KW-1185">Reference proteome</keyword>
<feature type="compositionally biased region" description="Polar residues" evidence="2">
    <location>
        <begin position="168"/>
        <end position="180"/>
    </location>
</feature>
<name>A0A9P6I7C9_9PEZI</name>
<dbReference type="EMBL" id="JAATWM020000032">
    <property type="protein sequence ID" value="KAF9873355.1"/>
    <property type="molecule type" value="Genomic_DNA"/>
</dbReference>
<evidence type="ECO:0000313" key="4">
    <source>
        <dbReference type="Proteomes" id="UP000781932"/>
    </source>
</evidence>
<protein>
    <submittedName>
        <fullName evidence="3">Uncharacterized protein</fullName>
    </submittedName>
</protein>
<feature type="compositionally biased region" description="Polar residues" evidence="2">
    <location>
        <begin position="459"/>
        <end position="471"/>
    </location>
</feature>
<feature type="compositionally biased region" description="Low complexity" evidence="2">
    <location>
        <begin position="213"/>
        <end position="226"/>
    </location>
</feature>
<comment type="caution">
    <text evidence="3">The sequence shown here is derived from an EMBL/GenBank/DDBJ whole genome shotgun (WGS) entry which is preliminary data.</text>
</comment>
<feature type="compositionally biased region" description="Low complexity" evidence="2">
    <location>
        <begin position="87"/>
        <end position="97"/>
    </location>
</feature>
<reference evidence="3" key="1">
    <citation type="submission" date="2020-03" db="EMBL/GenBank/DDBJ databases">
        <authorList>
            <person name="He L."/>
        </authorList>
    </citation>
    <scope>NUCLEOTIDE SEQUENCE</scope>
    <source>
        <strain evidence="3">CkLH20</strain>
    </source>
</reference>
<accession>A0A9P6I7C9</accession>
<feature type="compositionally biased region" description="Polar residues" evidence="2">
    <location>
        <begin position="71"/>
        <end position="86"/>
    </location>
</feature>
<feature type="compositionally biased region" description="Low complexity" evidence="2">
    <location>
        <begin position="13"/>
        <end position="25"/>
    </location>
</feature>
<evidence type="ECO:0000256" key="2">
    <source>
        <dbReference type="SAM" id="MobiDB-lite"/>
    </source>
</evidence>
<evidence type="ECO:0000256" key="1">
    <source>
        <dbReference type="SAM" id="Coils"/>
    </source>
</evidence>